<protein>
    <submittedName>
        <fullName evidence="1">Uncharacterized protein</fullName>
    </submittedName>
</protein>
<dbReference type="AlphaFoldDB" id="A0A5D2KTB5"/>
<dbReference type="EMBL" id="CM017627">
    <property type="protein sequence ID" value="TYH70421.1"/>
    <property type="molecule type" value="Genomic_DNA"/>
</dbReference>
<proteinExistence type="predicted"/>
<accession>A0A5D2KTB5</accession>
<sequence>MAKSLISWQDTYWISKDHKYLKGGLFFFLFKPEREILKCSALGGGYMYIRQILFLLLRRVKSCCAPQEP</sequence>
<keyword evidence="2" id="KW-1185">Reference proteome</keyword>
<reference evidence="1 2" key="1">
    <citation type="submission" date="2019-07" db="EMBL/GenBank/DDBJ databases">
        <title>WGS assembly of Gossypium tomentosum.</title>
        <authorList>
            <person name="Chen Z.J."/>
            <person name="Sreedasyam A."/>
            <person name="Ando A."/>
            <person name="Song Q."/>
            <person name="De L."/>
            <person name="Hulse-Kemp A."/>
            <person name="Ding M."/>
            <person name="Ye W."/>
            <person name="Kirkbride R."/>
            <person name="Jenkins J."/>
            <person name="Plott C."/>
            <person name="Lovell J."/>
            <person name="Lin Y.-M."/>
            <person name="Vaughn R."/>
            <person name="Liu B."/>
            <person name="Li W."/>
            <person name="Simpson S."/>
            <person name="Scheffler B."/>
            <person name="Saski C."/>
            <person name="Grover C."/>
            <person name="Hu G."/>
            <person name="Conover J."/>
            <person name="Carlson J."/>
            <person name="Shu S."/>
            <person name="Boston L."/>
            <person name="Williams M."/>
            <person name="Peterson D."/>
            <person name="Mcgee K."/>
            <person name="Jones D."/>
            <person name="Wendel J."/>
            <person name="Stelly D."/>
            <person name="Grimwood J."/>
            <person name="Schmutz J."/>
        </authorList>
    </citation>
    <scope>NUCLEOTIDE SEQUENCE [LARGE SCALE GENOMIC DNA]</scope>
    <source>
        <strain evidence="1">7179.01</strain>
    </source>
</reference>
<evidence type="ECO:0000313" key="1">
    <source>
        <dbReference type="EMBL" id="TYH70421.1"/>
    </source>
</evidence>
<evidence type="ECO:0000313" key="2">
    <source>
        <dbReference type="Proteomes" id="UP000322667"/>
    </source>
</evidence>
<gene>
    <name evidence="1" type="ORF">ES332_D05G116000v1</name>
</gene>
<dbReference type="Proteomes" id="UP000322667">
    <property type="component" value="Chromosome D05"/>
</dbReference>
<organism evidence="1 2">
    <name type="scientific">Gossypium tomentosum</name>
    <name type="common">Hawaiian cotton</name>
    <name type="synonym">Gossypium sandvicense</name>
    <dbReference type="NCBI Taxonomy" id="34277"/>
    <lineage>
        <taxon>Eukaryota</taxon>
        <taxon>Viridiplantae</taxon>
        <taxon>Streptophyta</taxon>
        <taxon>Embryophyta</taxon>
        <taxon>Tracheophyta</taxon>
        <taxon>Spermatophyta</taxon>
        <taxon>Magnoliopsida</taxon>
        <taxon>eudicotyledons</taxon>
        <taxon>Gunneridae</taxon>
        <taxon>Pentapetalae</taxon>
        <taxon>rosids</taxon>
        <taxon>malvids</taxon>
        <taxon>Malvales</taxon>
        <taxon>Malvaceae</taxon>
        <taxon>Malvoideae</taxon>
        <taxon>Gossypium</taxon>
    </lineage>
</organism>
<name>A0A5D2KTB5_GOSTO</name>